<protein>
    <submittedName>
        <fullName evidence="1">CopG family transcriptional regulator</fullName>
    </submittedName>
</protein>
<evidence type="ECO:0000313" key="1">
    <source>
        <dbReference type="EMBL" id="QMW22470.1"/>
    </source>
</evidence>
<name>A0A7G5IGH8_9SPHN</name>
<reference evidence="1 2" key="1">
    <citation type="submission" date="2020-07" db="EMBL/GenBank/DDBJ databases">
        <title>Complete genome sequence for Sandaracinobacter sp. M6.</title>
        <authorList>
            <person name="Tang Y."/>
            <person name="Liu Q."/>
            <person name="Guo Z."/>
            <person name="Lei P."/>
            <person name="Huang B."/>
        </authorList>
    </citation>
    <scope>NUCLEOTIDE SEQUENCE [LARGE SCALE GENOMIC DNA]</scope>
    <source>
        <strain evidence="1 2">M6</strain>
    </source>
</reference>
<dbReference type="KEGG" id="sand:H3309_14170"/>
<keyword evidence="2" id="KW-1185">Reference proteome</keyword>
<accession>A0A7G5IGH8</accession>
<dbReference type="EMBL" id="CP059851">
    <property type="protein sequence ID" value="QMW22470.1"/>
    <property type="molecule type" value="Genomic_DNA"/>
</dbReference>
<sequence>MPRRQRLNVRMSDDVADQLAEYALRRKLDKAAIVEAAITSFLSPDSSDQREAALARRLDRIVRQLDRLERDQTMMMEAIGLFVRAWLTATPPLAEAAQASANSRGLERYHSFVESLSKRMSGAFKLSREVLEDGENR</sequence>
<proteinExistence type="predicted"/>
<organism evidence="1 2">
    <name type="scientific">Sandaracinobacteroides saxicola</name>
    <dbReference type="NCBI Taxonomy" id="2759707"/>
    <lineage>
        <taxon>Bacteria</taxon>
        <taxon>Pseudomonadati</taxon>
        <taxon>Pseudomonadota</taxon>
        <taxon>Alphaproteobacteria</taxon>
        <taxon>Sphingomonadales</taxon>
        <taxon>Sphingosinicellaceae</taxon>
        <taxon>Sandaracinobacteroides</taxon>
    </lineage>
</organism>
<dbReference type="Proteomes" id="UP000515292">
    <property type="component" value="Chromosome"/>
</dbReference>
<evidence type="ECO:0000313" key="2">
    <source>
        <dbReference type="Proteomes" id="UP000515292"/>
    </source>
</evidence>
<dbReference type="AlphaFoldDB" id="A0A7G5IGH8"/>
<gene>
    <name evidence="1" type="ORF">H3309_14170</name>
</gene>